<feature type="compositionally biased region" description="Basic residues" evidence="1">
    <location>
        <begin position="163"/>
        <end position="174"/>
    </location>
</feature>
<gene>
    <name evidence="2" type="ORF">AKAME5_000872000</name>
</gene>
<feature type="compositionally biased region" description="Basic and acidic residues" evidence="1">
    <location>
        <begin position="1239"/>
        <end position="1252"/>
    </location>
</feature>
<feature type="compositionally biased region" description="Basic and acidic residues" evidence="1">
    <location>
        <begin position="1099"/>
        <end position="1112"/>
    </location>
</feature>
<feature type="compositionally biased region" description="Polar residues" evidence="1">
    <location>
        <begin position="1194"/>
        <end position="1227"/>
    </location>
</feature>
<feature type="compositionally biased region" description="Low complexity" evidence="1">
    <location>
        <begin position="1177"/>
        <end position="1187"/>
    </location>
</feature>
<feature type="compositionally biased region" description="Basic and acidic residues" evidence="1">
    <location>
        <begin position="940"/>
        <end position="954"/>
    </location>
</feature>
<name>A0AAD3MLH2_LATJO</name>
<feature type="region of interest" description="Disordered" evidence="1">
    <location>
        <begin position="1436"/>
        <end position="1457"/>
    </location>
</feature>
<feature type="region of interest" description="Disordered" evidence="1">
    <location>
        <begin position="1483"/>
        <end position="1611"/>
    </location>
</feature>
<feature type="compositionally biased region" description="Polar residues" evidence="1">
    <location>
        <begin position="224"/>
        <end position="236"/>
    </location>
</feature>
<feature type="compositionally biased region" description="Low complexity" evidence="1">
    <location>
        <begin position="1672"/>
        <end position="1686"/>
    </location>
</feature>
<feature type="region of interest" description="Disordered" evidence="1">
    <location>
        <begin position="1274"/>
        <end position="1298"/>
    </location>
</feature>
<comment type="caution">
    <text evidence="2">The sequence shown here is derived from an EMBL/GenBank/DDBJ whole genome shotgun (WGS) entry which is preliminary data.</text>
</comment>
<feature type="compositionally biased region" description="Basic and acidic residues" evidence="1">
    <location>
        <begin position="872"/>
        <end position="926"/>
    </location>
</feature>
<feature type="compositionally biased region" description="Polar residues" evidence="1">
    <location>
        <begin position="663"/>
        <end position="672"/>
    </location>
</feature>
<feature type="region of interest" description="Disordered" evidence="1">
    <location>
        <begin position="872"/>
        <end position="954"/>
    </location>
</feature>
<organism evidence="2 3">
    <name type="scientific">Lates japonicus</name>
    <name type="common">Japanese lates</name>
    <dbReference type="NCBI Taxonomy" id="270547"/>
    <lineage>
        <taxon>Eukaryota</taxon>
        <taxon>Metazoa</taxon>
        <taxon>Chordata</taxon>
        <taxon>Craniata</taxon>
        <taxon>Vertebrata</taxon>
        <taxon>Euteleostomi</taxon>
        <taxon>Actinopterygii</taxon>
        <taxon>Neopterygii</taxon>
        <taxon>Teleostei</taxon>
        <taxon>Neoteleostei</taxon>
        <taxon>Acanthomorphata</taxon>
        <taxon>Carangaria</taxon>
        <taxon>Carangaria incertae sedis</taxon>
        <taxon>Centropomidae</taxon>
        <taxon>Lates</taxon>
    </lineage>
</organism>
<accession>A0AAD3MLH2</accession>
<feature type="region of interest" description="Disordered" evidence="1">
    <location>
        <begin position="1099"/>
        <end position="1252"/>
    </location>
</feature>
<feature type="region of interest" description="Disordered" evidence="1">
    <location>
        <begin position="485"/>
        <end position="770"/>
    </location>
</feature>
<dbReference type="EMBL" id="BRZM01000024">
    <property type="protein sequence ID" value="GLD56365.1"/>
    <property type="molecule type" value="Genomic_DNA"/>
</dbReference>
<feature type="compositionally biased region" description="Low complexity" evidence="1">
    <location>
        <begin position="1529"/>
        <end position="1542"/>
    </location>
</feature>
<feature type="compositionally biased region" description="Pro residues" evidence="1">
    <location>
        <begin position="404"/>
        <end position="414"/>
    </location>
</feature>
<feature type="region of interest" description="Disordered" evidence="1">
    <location>
        <begin position="1632"/>
        <end position="1686"/>
    </location>
</feature>
<feature type="region of interest" description="Disordered" evidence="1">
    <location>
        <begin position="400"/>
        <end position="419"/>
    </location>
</feature>
<feature type="compositionally biased region" description="Basic and acidic residues" evidence="1">
    <location>
        <begin position="542"/>
        <end position="556"/>
    </location>
</feature>
<feature type="compositionally biased region" description="Low complexity" evidence="1">
    <location>
        <begin position="142"/>
        <end position="162"/>
    </location>
</feature>
<reference evidence="2" key="1">
    <citation type="submission" date="2022-08" db="EMBL/GenBank/DDBJ databases">
        <title>Genome sequencing of akame (Lates japonicus).</title>
        <authorList>
            <person name="Hashiguchi Y."/>
            <person name="Takahashi H."/>
        </authorList>
    </citation>
    <scope>NUCLEOTIDE SEQUENCE</scope>
    <source>
        <strain evidence="2">Kochi</strain>
    </source>
</reference>
<proteinExistence type="predicted"/>
<feature type="compositionally biased region" description="Polar residues" evidence="1">
    <location>
        <begin position="607"/>
        <end position="616"/>
    </location>
</feature>
<feature type="region of interest" description="Disordered" evidence="1">
    <location>
        <begin position="215"/>
        <end position="236"/>
    </location>
</feature>
<feature type="compositionally biased region" description="Basic and acidic residues" evidence="1">
    <location>
        <begin position="625"/>
        <end position="643"/>
    </location>
</feature>
<feature type="region of interest" description="Disordered" evidence="1">
    <location>
        <begin position="1039"/>
        <end position="1086"/>
    </location>
</feature>
<feature type="compositionally biased region" description="Basic and acidic residues" evidence="1">
    <location>
        <begin position="576"/>
        <end position="596"/>
    </location>
</feature>
<feature type="compositionally biased region" description="Basic and acidic residues" evidence="1">
    <location>
        <begin position="485"/>
        <end position="500"/>
    </location>
</feature>
<evidence type="ECO:0000313" key="3">
    <source>
        <dbReference type="Proteomes" id="UP001279410"/>
    </source>
</evidence>
<evidence type="ECO:0000256" key="1">
    <source>
        <dbReference type="SAM" id="MobiDB-lite"/>
    </source>
</evidence>
<evidence type="ECO:0000313" key="2">
    <source>
        <dbReference type="EMBL" id="GLD56365.1"/>
    </source>
</evidence>
<keyword evidence="3" id="KW-1185">Reference proteome</keyword>
<dbReference type="Proteomes" id="UP001279410">
    <property type="component" value="Unassembled WGS sequence"/>
</dbReference>
<feature type="region of interest" description="Disordered" evidence="1">
    <location>
        <begin position="61"/>
        <end position="111"/>
    </location>
</feature>
<feature type="compositionally biased region" description="Polar residues" evidence="1">
    <location>
        <begin position="80"/>
        <end position="90"/>
    </location>
</feature>
<feature type="compositionally biased region" description="Low complexity" evidence="1">
    <location>
        <begin position="1077"/>
        <end position="1086"/>
    </location>
</feature>
<feature type="compositionally biased region" description="Low complexity" evidence="1">
    <location>
        <begin position="1228"/>
        <end position="1238"/>
    </location>
</feature>
<protein>
    <submittedName>
        <fullName evidence="2">Uncharacterized protein</fullName>
    </submittedName>
</protein>
<feature type="compositionally biased region" description="Polar residues" evidence="1">
    <location>
        <begin position="501"/>
        <end position="517"/>
    </location>
</feature>
<feature type="compositionally biased region" description="Basic and acidic residues" evidence="1">
    <location>
        <begin position="175"/>
        <end position="185"/>
    </location>
</feature>
<sequence>MGKPLSRPGCFRKSSCCLEKHGAGDGRVGGRDGGVEGGYGDGYILQRSIYDTMCINQQIDSHHHHPGGSIRRDGGGEGNFSYSASGSLRVSRSPADMFDPQPRSLTPNPSFVRRLDERAIYDSLKLGSQDADGGVCHSPGRFTRSVSPSVSSFSTPGVSSSSSKKHHHHHHHHHGDSSKSRDGRHSWKVLSPPKHLECLELSTTEMMDRGGGYLNPGHYPPPGGQSSSLTSPLISPFSGSPLSSGYHTPVFFSPAKPRPSQTQSLRCSPPHVIQPRHYSQTQSLRLSPPHELRRSPYRAPLVELSAHDLEQDLRDRGGGWGRSEREREWEREREREMERGWAQREWERERERGRLERERARERERRETSTFGTFGYGRPVPLHSVRDSVFLEPDQALDTTPLLLPQPSPSPSPSAAPRMGTCAVGRNRAGSKVGPDSVGGGMVSKFDNGSVGLVLVDSKSGCGPRLVSEVGAANMSEAEIRAGIQEHHRAESWNKYDKGSRTSIKNGSETRMGSQVKTRPGGRDLEGKVQSGVEIENMAPVKEGHRGSTRSGEKTGRGMAKPEPIAEAIPSPVTDTENRVGPEDKVETGPDPRIKPELQPGVEAKVSSKQVENRTGTEAGVIAKHNNEVGSESRVDAKVETDVKTAFISEPEAVQEAGGGNETGTKSNTETGVVSEAPKSTKTTDKAQISVVAGHKAEIAPADQAEKKPLDIDKTESSHKEKGSKSQKIKSSKSSSRTRPGTATGLRPGVVSPQLGIGLGDLESPGPSEGIESTWPRRIIVRKRTVRQGGALHNLPILPPLPSVLSALEKRRPHALLHPRPGHFSENPLTSVMNASSIVGRCSLKEPSNPDPAQVASLVGRASLKEQNLEHWRVCREQEEPRRSRSKEKQGEPNKQKTEREDRKGKEEKREKERREEKDKKEDKVGKEKKKLTVGEGQVEETKQEMRRVEEKVQVNKTKEVVKKEKDVEIISEKLNGRSMKIKDGIQERHEQELEVVVTKLQKEDIEVEGGEGGTLGEEGGIESWDAVLEMVNTLWDDGWEKGGAGGGGDTDSFSGSLQRWPLLRPPVGFGGSHPPSSAASELSLTELERRARELDSDLEHLDLSQTHRDTQDLYQTLLEPQRERADMYQTHPGPQREKAALLTGVGSRSQVSLELSAMASPATDADRPPVDWSNKSAGTSTVGTSSTKEDSSPDSNLTLESDSSGVFLSLSNQSQEEAGSDSDQPVSGSDLGSSSTSLEKDGEDGGLKEWGREESAELQWCYPSLLNTSLHEEMELDGEKEETECGRVGGYEERGEDEIRRKDDKIGVVSITKFPLDQTDIVSLPTLNNPQSEEIPPRKKVTLMGHDSPLPLSPSKQSVKHLLDPNQKPIRSSGLDCGDLDPFVQSDSFVYLAVSARPASRGEIATVKEVTTHDTKQDLIQTTLDDTKQHLDSVKTHLDQSNPEQDAKPTHLGPLKPEEGDFLCTDSFVYLAAPACLLLGPAGTTPYSGRESDSESSGSGPVDLSVLGCGSVAGDSDWDSDLSDSDPSRSSRISAASNKSSGVVRPKRLPAEPGWDLFGETTEPEVLSELFTEQDRNNNGKARKVTGVTTSMPVTPGIPMATQSVTTPVKPTTTMVEQSSTTKKVTWQFKPAQRSVCTGSRKEKDKEMTSSSLVKFTELGGGETHRPPPSSSSSSSSSPSSSSSG</sequence>
<feature type="region of interest" description="Disordered" evidence="1">
    <location>
        <begin position="313"/>
        <end position="333"/>
    </location>
</feature>
<feature type="compositionally biased region" description="Basic and acidic residues" evidence="1">
    <location>
        <begin position="704"/>
        <end position="724"/>
    </location>
</feature>
<feature type="region of interest" description="Disordered" evidence="1">
    <location>
        <begin position="128"/>
        <end position="188"/>
    </location>
</feature>